<keyword evidence="1" id="KW-0732">Signal</keyword>
<dbReference type="Gene3D" id="2.40.160.20">
    <property type="match status" value="1"/>
</dbReference>
<protein>
    <submittedName>
        <fullName evidence="2">Lipid A 3-O-deacylase-related protein</fullName>
    </submittedName>
</protein>
<dbReference type="Pfam" id="PF09411">
    <property type="entry name" value="PagL"/>
    <property type="match status" value="1"/>
</dbReference>
<feature type="chain" id="PRO_5003151393" evidence="1">
    <location>
        <begin position="21"/>
        <end position="178"/>
    </location>
</feature>
<gene>
    <name evidence="2" type="ordered locus">Fbal_0435</name>
</gene>
<name>E1SP00_FERBD</name>
<dbReference type="Proteomes" id="UP000006683">
    <property type="component" value="Chromosome"/>
</dbReference>
<sequence>MKSICLPVISLALLTLSSNAHSLSLLDSRQIQLSGGQPVTEQNVDVSTFEIEYQQPLWMIPRYQVGVDWAFGGGTLDTEVENAPMVFSGLGLRWEPWQYLMLRADGKVRYLSEHRFQAEQGRAKDYGGRMQYSYSFSMLLNVQKDLQFGYRYQHMSNGGMYEVNPALNTHNLVFGYRF</sequence>
<reference evidence="2 3" key="1">
    <citation type="journal article" date="2010" name="Stand. Genomic Sci.">
        <title>Complete genome sequence of Ferrimonas balearica type strain (PAT).</title>
        <authorList>
            <person name="Nolan M."/>
            <person name="Sikorski J."/>
            <person name="Davenport K."/>
            <person name="Lucas S."/>
            <person name="Glavina Del Rio T."/>
            <person name="Tice H."/>
            <person name="Cheng J."/>
            <person name="Goodwin L."/>
            <person name="Pitluck S."/>
            <person name="Liolios K."/>
            <person name="Ivanova N."/>
            <person name="Mavromatis K."/>
            <person name="Ovchinnikova G."/>
            <person name="Pati A."/>
            <person name="Chen A."/>
            <person name="Palaniappan K."/>
            <person name="Land M."/>
            <person name="Hauser L."/>
            <person name="Chang Y."/>
            <person name="Jeffries C."/>
            <person name="Tapia R."/>
            <person name="Brettin T."/>
            <person name="Detter J."/>
            <person name="Han C."/>
            <person name="Yasawong M."/>
            <person name="Rohde M."/>
            <person name="Tindall B."/>
            <person name="Goker M."/>
            <person name="Woyke T."/>
            <person name="Bristow J."/>
            <person name="Eisen J."/>
            <person name="Markowitz V."/>
            <person name="Hugenholtz P."/>
            <person name="Kyrpides N."/>
            <person name="Klenk H."/>
            <person name="Lapidus A."/>
        </authorList>
    </citation>
    <scope>NUCLEOTIDE SEQUENCE [LARGE SCALE GENOMIC DNA]</scope>
    <source>
        <strain evidence="3">DSM 9799 / CCM 4581 / KCTC 23876 / PAT</strain>
    </source>
</reference>
<evidence type="ECO:0000313" key="2">
    <source>
        <dbReference type="EMBL" id="ADN74649.1"/>
    </source>
</evidence>
<proteinExistence type="predicted"/>
<keyword evidence="3" id="KW-1185">Reference proteome</keyword>
<dbReference type="eggNOG" id="ENOG5033GPZ">
    <property type="taxonomic scope" value="Bacteria"/>
</dbReference>
<dbReference type="EMBL" id="CP002209">
    <property type="protein sequence ID" value="ADN74649.1"/>
    <property type="molecule type" value="Genomic_DNA"/>
</dbReference>
<evidence type="ECO:0000313" key="3">
    <source>
        <dbReference type="Proteomes" id="UP000006683"/>
    </source>
</evidence>
<accession>E1SP00</accession>
<dbReference type="AlphaFoldDB" id="E1SP00"/>
<feature type="signal peptide" evidence="1">
    <location>
        <begin position="1"/>
        <end position="20"/>
    </location>
</feature>
<dbReference type="RefSeq" id="WP_013343955.1">
    <property type="nucleotide sequence ID" value="NC_014541.1"/>
</dbReference>
<dbReference type="HOGENOM" id="CLU_1536863_0_0_6"/>
<dbReference type="KEGG" id="fbl:Fbal_0435"/>
<evidence type="ECO:0000256" key="1">
    <source>
        <dbReference type="SAM" id="SignalP"/>
    </source>
</evidence>
<dbReference type="InterPro" id="IPR018550">
    <property type="entry name" value="Lipid-A_deacylase-rel"/>
</dbReference>
<organism evidence="2 3">
    <name type="scientific">Ferrimonas balearica (strain DSM 9799 / CCM 4581 / KCTC 23876 / PAT)</name>
    <dbReference type="NCBI Taxonomy" id="550540"/>
    <lineage>
        <taxon>Bacteria</taxon>
        <taxon>Pseudomonadati</taxon>
        <taxon>Pseudomonadota</taxon>
        <taxon>Gammaproteobacteria</taxon>
        <taxon>Alteromonadales</taxon>
        <taxon>Ferrimonadaceae</taxon>
        <taxon>Ferrimonas</taxon>
    </lineage>
</organism>
<dbReference type="GeneID" id="67184106"/>